<dbReference type="InterPro" id="IPR036467">
    <property type="entry name" value="LS/RS_sf"/>
</dbReference>
<feature type="active site" description="Proton donor" evidence="7">
    <location>
        <position position="84"/>
    </location>
</feature>
<dbReference type="HAMAP" id="MF_00178">
    <property type="entry name" value="Lumazine_synth"/>
    <property type="match status" value="1"/>
</dbReference>
<evidence type="ECO:0000256" key="1">
    <source>
        <dbReference type="ARBA" id="ARBA00004917"/>
    </source>
</evidence>
<dbReference type="InterPro" id="IPR002180">
    <property type="entry name" value="LS/RS"/>
</dbReference>
<dbReference type="UniPathway" id="UPA00275">
    <property type="reaction ID" value="UER00404"/>
</dbReference>
<keyword evidence="9" id="KW-1185">Reference proteome</keyword>
<evidence type="ECO:0000256" key="7">
    <source>
        <dbReference type="HAMAP-Rule" id="MF_00178"/>
    </source>
</evidence>
<dbReference type="Pfam" id="PF00885">
    <property type="entry name" value="DMRL_synthase"/>
    <property type="match status" value="1"/>
</dbReference>
<evidence type="ECO:0000256" key="6">
    <source>
        <dbReference type="ARBA" id="ARBA00048785"/>
    </source>
</evidence>
<comment type="caution">
    <text evidence="8">The sequence shown here is derived from an EMBL/GenBank/DDBJ whole genome shotgun (WGS) entry which is preliminary data.</text>
</comment>
<comment type="catalytic activity">
    <reaction evidence="6 7">
        <text>(2S)-2-hydroxy-3-oxobutyl phosphate + 5-amino-6-(D-ribitylamino)uracil = 6,7-dimethyl-8-(1-D-ribityl)lumazine + phosphate + 2 H2O + H(+)</text>
        <dbReference type="Rhea" id="RHEA:26152"/>
        <dbReference type="ChEBI" id="CHEBI:15377"/>
        <dbReference type="ChEBI" id="CHEBI:15378"/>
        <dbReference type="ChEBI" id="CHEBI:15934"/>
        <dbReference type="ChEBI" id="CHEBI:43474"/>
        <dbReference type="ChEBI" id="CHEBI:58201"/>
        <dbReference type="ChEBI" id="CHEBI:58830"/>
        <dbReference type="EC" id="2.5.1.78"/>
    </reaction>
</comment>
<feature type="binding site" evidence="7">
    <location>
        <begin position="76"/>
        <end position="78"/>
    </location>
    <ligand>
        <name>5-amino-6-(D-ribitylamino)uracil</name>
        <dbReference type="ChEBI" id="CHEBI:15934"/>
    </ligand>
</feature>
<sequence length="154" mass="16118">MTTARPKILIIEAAFYPDIAEELREGAMAALDAAGAAVARVTVPGVLEIPAALAMAIDVGERNPSRAFDGYVLLGCVIRGETSHYDIVAGESARAVMDLSVRHLLALGNGILTVENGEQAHVRARLDRKDKGGAAARAALAMIATKRQLSGEAN</sequence>
<dbReference type="InterPro" id="IPR034964">
    <property type="entry name" value="LS"/>
</dbReference>
<dbReference type="AlphaFoldDB" id="A0A4R3MD11"/>
<dbReference type="CDD" id="cd09209">
    <property type="entry name" value="Lumazine_synthase-I"/>
    <property type="match status" value="1"/>
</dbReference>
<comment type="pathway">
    <text evidence="1 7">Cofactor biosynthesis; riboflavin biosynthesis; riboflavin from 2-hydroxy-3-oxobutyl phosphate and 5-amino-6-(D-ribitylamino)uracil: step 1/2.</text>
</comment>
<evidence type="ECO:0000256" key="3">
    <source>
        <dbReference type="ARBA" id="ARBA00012664"/>
    </source>
</evidence>
<dbReference type="GO" id="GO:0000906">
    <property type="term" value="F:6,7-dimethyl-8-ribityllumazine synthase activity"/>
    <property type="evidence" value="ECO:0007669"/>
    <property type="project" value="UniProtKB-UniRule"/>
</dbReference>
<keyword evidence="5 7" id="KW-0808">Transferase</keyword>
<dbReference type="PANTHER" id="PTHR21058:SF0">
    <property type="entry name" value="6,7-DIMETHYL-8-RIBITYLLUMAZINE SYNTHASE"/>
    <property type="match status" value="1"/>
</dbReference>
<feature type="binding site" evidence="7">
    <location>
        <position position="109"/>
    </location>
    <ligand>
        <name>5-amino-6-(D-ribitylamino)uracil</name>
        <dbReference type="ChEBI" id="CHEBI:15934"/>
    </ligand>
</feature>
<evidence type="ECO:0000313" key="8">
    <source>
        <dbReference type="EMBL" id="TCT11490.1"/>
    </source>
</evidence>
<gene>
    <name evidence="7" type="primary">ribH</name>
    <name evidence="8" type="ORF">EDC22_104253</name>
</gene>
<feature type="binding site" evidence="7">
    <location>
        <begin position="46"/>
        <end position="48"/>
    </location>
    <ligand>
        <name>5-amino-6-(D-ribitylamino)uracil</name>
        <dbReference type="ChEBI" id="CHEBI:15934"/>
    </ligand>
</feature>
<dbReference type="GO" id="GO:0005829">
    <property type="term" value="C:cytosol"/>
    <property type="evidence" value="ECO:0007669"/>
    <property type="project" value="TreeGrafter"/>
</dbReference>
<reference evidence="8 9" key="1">
    <citation type="submission" date="2019-03" db="EMBL/GenBank/DDBJ databases">
        <title>Genomic Encyclopedia of Type Strains, Phase IV (KMG-IV): sequencing the most valuable type-strain genomes for metagenomic binning, comparative biology and taxonomic classification.</title>
        <authorList>
            <person name="Goeker M."/>
        </authorList>
    </citation>
    <scope>NUCLEOTIDE SEQUENCE [LARGE SCALE GENOMIC DNA]</scope>
    <source>
        <strain evidence="8 9">DSM 19345</strain>
    </source>
</reference>
<comment type="function">
    <text evidence="7">Catalyzes the formation of 6,7-dimethyl-8-ribityllumazine by condensation of 5-amino-6-(D-ribitylamino)uracil with 3,4-dihydroxy-2-butanone 4-phosphate. This is the penultimate step in the biosynthesis of riboflavin.</text>
</comment>
<dbReference type="Proteomes" id="UP000295678">
    <property type="component" value="Unassembled WGS sequence"/>
</dbReference>
<evidence type="ECO:0000256" key="5">
    <source>
        <dbReference type="ARBA" id="ARBA00022679"/>
    </source>
</evidence>
<dbReference type="SUPFAM" id="SSF52121">
    <property type="entry name" value="Lumazine synthase"/>
    <property type="match status" value="1"/>
</dbReference>
<dbReference type="EMBL" id="SMAK01000004">
    <property type="protein sequence ID" value="TCT11490.1"/>
    <property type="molecule type" value="Genomic_DNA"/>
</dbReference>
<dbReference type="RefSeq" id="WP_132806239.1">
    <property type="nucleotide sequence ID" value="NZ_SMAK01000004.1"/>
</dbReference>
<organism evidence="8 9">
    <name type="scientific">Tepidamorphus gemmatus</name>
    <dbReference type="NCBI Taxonomy" id="747076"/>
    <lineage>
        <taxon>Bacteria</taxon>
        <taxon>Pseudomonadati</taxon>
        <taxon>Pseudomonadota</taxon>
        <taxon>Alphaproteobacteria</taxon>
        <taxon>Hyphomicrobiales</taxon>
        <taxon>Tepidamorphaceae</taxon>
        <taxon>Tepidamorphus</taxon>
    </lineage>
</organism>
<dbReference type="EC" id="2.5.1.78" evidence="3 7"/>
<dbReference type="GO" id="GO:0009349">
    <property type="term" value="C:riboflavin synthase complex"/>
    <property type="evidence" value="ECO:0007669"/>
    <property type="project" value="UniProtKB-UniRule"/>
</dbReference>
<feature type="binding site" evidence="7">
    <location>
        <position position="123"/>
    </location>
    <ligand>
        <name>(2S)-2-hydroxy-3-oxobutyl phosphate</name>
        <dbReference type="ChEBI" id="CHEBI:58830"/>
    </ligand>
</feature>
<dbReference type="PANTHER" id="PTHR21058">
    <property type="entry name" value="6,7-DIMETHYL-8-RIBITYLLUMAZINE SYNTHASE DMRL SYNTHASE LUMAZINE SYNTHASE"/>
    <property type="match status" value="1"/>
</dbReference>
<dbReference type="Gene3D" id="3.40.50.960">
    <property type="entry name" value="Lumazine/riboflavin synthase"/>
    <property type="match status" value="1"/>
</dbReference>
<comment type="similarity">
    <text evidence="2 7">Belongs to the DMRL synthase family.</text>
</comment>
<keyword evidence="4 7" id="KW-0686">Riboflavin biosynthesis</keyword>
<evidence type="ECO:0000256" key="4">
    <source>
        <dbReference type="ARBA" id="ARBA00022619"/>
    </source>
</evidence>
<name>A0A4R3MD11_9HYPH</name>
<feature type="binding site" evidence="7">
    <location>
        <begin position="81"/>
        <end position="82"/>
    </location>
    <ligand>
        <name>(2S)-2-hydroxy-3-oxobutyl phosphate</name>
        <dbReference type="ChEBI" id="CHEBI:58830"/>
    </ligand>
</feature>
<evidence type="ECO:0000313" key="9">
    <source>
        <dbReference type="Proteomes" id="UP000295678"/>
    </source>
</evidence>
<feature type="binding site" evidence="7">
    <location>
        <position position="15"/>
    </location>
    <ligand>
        <name>5-amino-6-(D-ribitylamino)uracil</name>
        <dbReference type="ChEBI" id="CHEBI:15934"/>
    </ligand>
</feature>
<dbReference type="NCBIfam" id="TIGR00114">
    <property type="entry name" value="lumazine-synth"/>
    <property type="match status" value="1"/>
</dbReference>
<dbReference type="GO" id="GO:0009231">
    <property type="term" value="P:riboflavin biosynthetic process"/>
    <property type="evidence" value="ECO:0007669"/>
    <property type="project" value="UniProtKB-UniRule"/>
</dbReference>
<accession>A0A4R3MD11</accession>
<protein>
    <recommendedName>
        <fullName evidence="3 7">6,7-dimethyl-8-ribityllumazine synthase</fullName>
        <shortName evidence="7">DMRL synthase</shortName>
        <shortName evidence="7">LS</shortName>
        <shortName evidence="7">Lumazine synthase</shortName>
        <ecNumber evidence="3 7">2.5.1.78</ecNumber>
    </recommendedName>
</protein>
<evidence type="ECO:0000256" key="2">
    <source>
        <dbReference type="ARBA" id="ARBA00007424"/>
    </source>
</evidence>
<proteinExistence type="inferred from homology"/>
<dbReference type="OrthoDB" id="9809709at2"/>